<name>A0A147I4G0_9SPHN</name>
<proteinExistence type="predicted"/>
<dbReference type="RefSeq" id="WP_058755395.1">
    <property type="nucleotide sequence ID" value="NZ_LDTB01000021.1"/>
</dbReference>
<organism evidence="2 3">
    <name type="scientific">Sphingomonas endophytica</name>
    <dbReference type="NCBI Taxonomy" id="869719"/>
    <lineage>
        <taxon>Bacteria</taxon>
        <taxon>Pseudomonadati</taxon>
        <taxon>Pseudomonadota</taxon>
        <taxon>Alphaproteobacteria</taxon>
        <taxon>Sphingomonadales</taxon>
        <taxon>Sphingomonadaceae</taxon>
        <taxon>Sphingomonas</taxon>
    </lineage>
</organism>
<comment type="caution">
    <text evidence="2">The sequence shown here is derived from an EMBL/GenBank/DDBJ whole genome shotgun (WGS) entry which is preliminary data.</text>
</comment>
<feature type="chain" id="PRO_5007548219" description="Outer membrane protein beta-barrel domain-containing protein" evidence="1">
    <location>
        <begin position="23"/>
        <end position="225"/>
    </location>
</feature>
<dbReference type="Gene3D" id="2.40.160.170">
    <property type="match status" value="1"/>
</dbReference>
<reference evidence="2 3" key="1">
    <citation type="journal article" date="2016" name="Front. Microbiol.">
        <title>Genomic Resource of Rice Seed Associated Bacteria.</title>
        <authorList>
            <person name="Midha S."/>
            <person name="Bansal K."/>
            <person name="Sharma S."/>
            <person name="Kumar N."/>
            <person name="Patil P.P."/>
            <person name="Chaudhry V."/>
            <person name="Patil P.B."/>
        </authorList>
    </citation>
    <scope>NUCLEOTIDE SEQUENCE [LARGE SCALE GENOMIC DNA]</scope>
    <source>
        <strain evidence="2 3">NS334</strain>
    </source>
</reference>
<evidence type="ECO:0000313" key="2">
    <source>
        <dbReference type="EMBL" id="KTT73145.1"/>
    </source>
</evidence>
<dbReference type="EMBL" id="LDTB01000021">
    <property type="protein sequence ID" value="KTT73145.1"/>
    <property type="molecule type" value="Genomic_DNA"/>
</dbReference>
<keyword evidence="1" id="KW-0732">Signal</keyword>
<dbReference type="AlphaFoldDB" id="A0A147I4G0"/>
<evidence type="ECO:0000313" key="3">
    <source>
        <dbReference type="Proteomes" id="UP000074310"/>
    </source>
</evidence>
<keyword evidence="3" id="KW-1185">Reference proteome</keyword>
<dbReference type="PATRIC" id="fig|869719.3.peg.1161"/>
<evidence type="ECO:0008006" key="4">
    <source>
        <dbReference type="Google" id="ProtNLM"/>
    </source>
</evidence>
<accession>A0A147I4G0</accession>
<feature type="signal peptide" evidence="1">
    <location>
        <begin position="1"/>
        <end position="22"/>
    </location>
</feature>
<gene>
    <name evidence="2" type="ORF">NS334_07730</name>
</gene>
<evidence type="ECO:0000256" key="1">
    <source>
        <dbReference type="SAM" id="SignalP"/>
    </source>
</evidence>
<sequence length="225" mass="24022">MKTMMTAVLAGTALMAAAPAAAEENADGGSHIRAAVTAGTLGIGPELAVRFNDHLGVRGGAGFLGVSGTFESEDEEYDGKLRLKSYGAVVDVYPFGGAFRLSGGARINRNRVDVGLTPSGDVTIGDVDYTASEVGRISGRATANKFAPVLTFGWAGQNRQGFFIGTEFGVMFQGAYRLDTFRSTGTLKDDQNFKDALERERQSLQNDVDKVKVWPIAQLAIGWRF</sequence>
<protein>
    <recommendedName>
        <fullName evidence="4">Outer membrane protein beta-barrel domain-containing protein</fullName>
    </recommendedName>
</protein>
<dbReference type="Proteomes" id="UP000074310">
    <property type="component" value="Unassembled WGS sequence"/>
</dbReference>
<dbReference type="OrthoDB" id="7256004at2"/>